<feature type="coiled-coil region" evidence="1">
    <location>
        <begin position="181"/>
        <end position="208"/>
    </location>
</feature>
<dbReference type="KEGG" id="llu:AKJ09_03663"/>
<sequence length="567" mass="61387">MMARPRFEQPESTLDHYDNTSFGGYTGTVHDDGQGNVRVWGQNQEQNRYRQLAEAAAQRQAYQVNFDAANQNLAQAQGSRGAQLEAAGMLGQAAAGNAPSRAAILGNAAAGQGLQAQLEQSAGARGGLAAAAAQAQTARQAQAAQLQAMSQFGGARSGELNDARNAYLQTGTAIRGQDYEAQGLAQKQAEAQAQSENYQRQLNQQAEMTNYQREFSVNQANLDAAIKNRAMDEQKMAIDRRNDEERTDRMLKTYAAVAQTAVMAASDERAKQDVVPLYNPPGQELRMAPSGRGYLVDDGTPIEAMTGGASLSGEPPKKSLAAAVAAKGEANRKLTPKELEAAADKAIARTREQIDRIDDQGPAVRRMGAGTPENGYNSELTSGAEKAYEAWRQRTAPWDTGRDYDLRGAYAQGLDRDGRGHLPDTFKKPNHETFSDESMYAKYAPDEAGSWDGETYKPKGPPAWLRQEQRSKDMGAALEQGLQPYAYAYKPGFDEAERQAPGEQNVGPMAQDMASNPVTATAVKEGPNGMLYIDQPKALKLSLGAAGYLAAKQREQEQRLAALEKRR</sequence>
<organism evidence="3 4">
    <name type="scientific">Labilithrix luteola</name>
    <dbReference type="NCBI Taxonomy" id="1391654"/>
    <lineage>
        <taxon>Bacteria</taxon>
        <taxon>Pseudomonadati</taxon>
        <taxon>Myxococcota</taxon>
        <taxon>Polyangia</taxon>
        <taxon>Polyangiales</taxon>
        <taxon>Labilitrichaceae</taxon>
        <taxon>Labilithrix</taxon>
    </lineage>
</organism>
<name>A0A0K1PV37_9BACT</name>
<keyword evidence="4" id="KW-1185">Reference proteome</keyword>
<dbReference type="EMBL" id="CP012333">
    <property type="protein sequence ID" value="AKU96999.1"/>
    <property type="molecule type" value="Genomic_DNA"/>
</dbReference>
<evidence type="ECO:0000313" key="3">
    <source>
        <dbReference type="EMBL" id="AKU96999.1"/>
    </source>
</evidence>
<dbReference type="Proteomes" id="UP000064967">
    <property type="component" value="Chromosome"/>
</dbReference>
<feature type="compositionally biased region" description="Basic and acidic residues" evidence="2">
    <location>
        <begin position="1"/>
        <end position="18"/>
    </location>
</feature>
<reference evidence="3 4" key="1">
    <citation type="submission" date="2015-08" db="EMBL/GenBank/DDBJ databases">
        <authorList>
            <person name="Babu N.S."/>
            <person name="Beckwith C.J."/>
            <person name="Beseler K.G."/>
            <person name="Brison A."/>
            <person name="Carone J.V."/>
            <person name="Caskin T.P."/>
            <person name="Diamond M."/>
            <person name="Durham M.E."/>
            <person name="Foxe J.M."/>
            <person name="Go M."/>
            <person name="Henderson B.A."/>
            <person name="Jones I.B."/>
            <person name="McGettigan J.A."/>
            <person name="Micheletti S.J."/>
            <person name="Nasrallah M.E."/>
            <person name="Ortiz D."/>
            <person name="Piller C.R."/>
            <person name="Privatt S.R."/>
            <person name="Schneider S.L."/>
            <person name="Sharp S."/>
            <person name="Smith T.C."/>
            <person name="Stanton J.D."/>
            <person name="Ullery H.E."/>
            <person name="Wilson R.J."/>
            <person name="Serrano M.G."/>
            <person name="Buck G."/>
            <person name="Lee V."/>
            <person name="Wang Y."/>
            <person name="Carvalho R."/>
            <person name="Voegtly L."/>
            <person name="Shi R."/>
            <person name="Duckworth R."/>
            <person name="Johnson A."/>
            <person name="Loviza R."/>
            <person name="Walstead R."/>
            <person name="Shah Z."/>
            <person name="Kiflezghi M."/>
            <person name="Wade K."/>
            <person name="Ball S.L."/>
            <person name="Bradley K.W."/>
            <person name="Asai D.J."/>
            <person name="Bowman C.A."/>
            <person name="Russell D.A."/>
            <person name="Pope W.H."/>
            <person name="Jacobs-Sera D."/>
            <person name="Hendrix R.W."/>
            <person name="Hatfull G.F."/>
        </authorList>
    </citation>
    <scope>NUCLEOTIDE SEQUENCE [LARGE SCALE GENOMIC DNA]</scope>
    <source>
        <strain evidence="3 4">DSM 27648</strain>
    </source>
</reference>
<gene>
    <name evidence="3" type="ORF">AKJ09_03663</name>
</gene>
<accession>A0A0K1PV37</accession>
<evidence type="ECO:0000256" key="1">
    <source>
        <dbReference type="SAM" id="Coils"/>
    </source>
</evidence>
<protein>
    <submittedName>
        <fullName evidence="3">Uncharacterized protein</fullName>
    </submittedName>
</protein>
<evidence type="ECO:0000313" key="4">
    <source>
        <dbReference type="Proteomes" id="UP000064967"/>
    </source>
</evidence>
<dbReference type="STRING" id="1391654.AKJ09_03663"/>
<evidence type="ECO:0000256" key="2">
    <source>
        <dbReference type="SAM" id="MobiDB-lite"/>
    </source>
</evidence>
<proteinExistence type="predicted"/>
<keyword evidence="1" id="KW-0175">Coiled coil</keyword>
<dbReference type="AlphaFoldDB" id="A0A0K1PV37"/>
<feature type="region of interest" description="Disordered" evidence="2">
    <location>
        <begin position="1"/>
        <end position="20"/>
    </location>
</feature>